<dbReference type="EMBL" id="DVOF01000210">
    <property type="protein sequence ID" value="HIV03339.1"/>
    <property type="molecule type" value="Genomic_DNA"/>
</dbReference>
<keyword evidence="3 6" id="KW-0521">NADP</keyword>
<evidence type="ECO:0000256" key="3">
    <source>
        <dbReference type="ARBA" id="ARBA00022857"/>
    </source>
</evidence>
<protein>
    <recommendedName>
        <fullName evidence="6">NAD kinase</fullName>
        <ecNumber evidence="6">2.7.1.23</ecNumber>
    </recommendedName>
    <alternativeName>
        <fullName evidence="6">ATP-dependent NAD kinase</fullName>
    </alternativeName>
</protein>
<dbReference type="AlphaFoldDB" id="A0A9D1T0F2"/>
<dbReference type="Proteomes" id="UP000886743">
    <property type="component" value="Unassembled WGS sequence"/>
</dbReference>
<feature type="binding site" evidence="6">
    <location>
        <begin position="181"/>
        <end position="186"/>
    </location>
    <ligand>
        <name>NAD(+)</name>
        <dbReference type="ChEBI" id="CHEBI:57540"/>
    </ligand>
</feature>
<dbReference type="InterPro" id="IPR017438">
    <property type="entry name" value="ATP-NAD_kinase_N"/>
</dbReference>
<reference evidence="7" key="1">
    <citation type="submission" date="2020-10" db="EMBL/GenBank/DDBJ databases">
        <authorList>
            <person name="Gilroy R."/>
        </authorList>
    </citation>
    <scope>NUCLEOTIDE SEQUENCE</scope>
    <source>
        <strain evidence="7">4920</strain>
    </source>
</reference>
<evidence type="ECO:0000256" key="6">
    <source>
        <dbReference type="HAMAP-Rule" id="MF_00361"/>
    </source>
</evidence>
<dbReference type="GO" id="GO:0051287">
    <property type="term" value="F:NAD binding"/>
    <property type="evidence" value="ECO:0007669"/>
    <property type="project" value="UniProtKB-ARBA"/>
</dbReference>
<keyword evidence="4 6" id="KW-0520">NAD</keyword>
<feature type="binding site" evidence="6">
    <location>
        <begin position="140"/>
        <end position="141"/>
    </location>
    <ligand>
        <name>NAD(+)</name>
        <dbReference type="ChEBI" id="CHEBI:57540"/>
    </ligand>
</feature>
<comment type="caution">
    <text evidence="6">Lacks conserved residue(s) required for the propagation of feature annotation.</text>
</comment>
<keyword evidence="6" id="KW-0547">Nucleotide-binding</keyword>
<dbReference type="InterPro" id="IPR017437">
    <property type="entry name" value="ATP-NAD_kinase_PpnK-typ_C"/>
</dbReference>
<comment type="subcellular location">
    <subcellularLocation>
        <location evidence="6">Cytoplasm</location>
    </subcellularLocation>
</comment>
<dbReference type="Pfam" id="PF01513">
    <property type="entry name" value="NAD_kinase"/>
    <property type="match status" value="1"/>
</dbReference>
<dbReference type="GO" id="GO:0005737">
    <property type="term" value="C:cytoplasm"/>
    <property type="evidence" value="ECO:0007669"/>
    <property type="project" value="UniProtKB-SubCell"/>
</dbReference>
<dbReference type="GO" id="GO:0005524">
    <property type="term" value="F:ATP binding"/>
    <property type="evidence" value="ECO:0007669"/>
    <property type="project" value="UniProtKB-KW"/>
</dbReference>
<feature type="binding site" evidence="6">
    <location>
        <position position="242"/>
    </location>
    <ligand>
        <name>NAD(+)</name>
        <dbReference type="ChEBI" id="CHEBI:57540"/>
    </ligand>
</feature>
<dbReference type="HAMAP" id="MF_00361">
    <property type="entry name" value="NAD_kinase"/>
    <property type="match status" value="1"/>
</dbReference>
<dbReference type="PANTHER" id="PTHR20275">
    <property type="entry name" value="NAD KINASE"/>
    <property type="match status" value="1"/>
</dbReference>
<comment type="similarity">
    <text evidence="6">Belongs to the NAD kinase family.</text>
</comment>
<comment type="catalytic activity">
    <reaction evidence="5 6">
        <text>NAD(+) + ATP = ADP + NADP(+) + H(+)</text>
        <dbReference type="Rhea" id="RHEA:18629"/>
        <dbReference type="ChEBI" id="CHEBI:15378"/>
        <dbReference type="ChEBI" id="CHEBI:30616"/>
        <dbReference type="ChEBI" id="CHEBI:57540"/>
        <dbReference type="ChEBI" id="CHEBI:58349"/>
        <dbReference type="ChEBI" id="CHEBI:456216"/>
        <dbReference type="EC" id="2.7.1.23"/>
    </reaction>
</comment>
<keyword evidence="6" id="KW-0963">Cytoplasm</keyword>
<dbReference type="Pfam" id="PF20143">
    <property type="entry name" value="NAD_kinase_C"/>
    <property type="match status" value="1"/>
</dbReference>
<feature type="binding site" evidence="6">
    <location>
        <position position="151"/>
    </location>
    <ligand>
        <name>NAD(+)</name>
        <dbReference type="ChEBI" id="CHEBI:57540"/>
    </ligand>
</feature>
<dbReference type="EC" id="2.7.1.23" evidence="6"/>
<sequence length="287" mass="30779">MKTIALVPNTARDTGYRYTKELIAAIGGRAAVRMAKQHSVVGGGAEYVEEQELFLHADVAVALGGDGTILAAAGEVSRYHVPVLGINLGHLGFLAEVEPPYMQYAAERLLADEFTVEERFMLRADVLRGGERVRTFHALNDIVVSRASFSHLLGLRTLVGAHLLDSFVADGVILSTPTGSTAYSLSAGGPILDPSLEAILVTPVCPHTMHTRPMVLPLSGGVAVELEDGHDEGEAFVSADGQQGMRLHAGDKVCAARSEYTTKLVKISDKTFYDTIRQKLNERGLGK</sequence>
<dbReference type="PANTHER" id="PTHR20275:SF0">
    <property type="entry name" value="NAD KINASE"/>
    <property type="match status" value="1"/>
</dbReference>
<feature type="binding site" evidence="6">
    <location>
        <begin position="66"/>
        <end position="67"/>
    </location>
    <ligand>
        <name>NAD(+)</name>
        <dbReference type="ChEBI" id="CHEBI:57540"/>
    </ligand>
</feature>
<evidence type="ECO:0000256" key="1">
    <source>
        <dbReference type="ARBA" id="ARBA00022679"/>
    </source>
</evidence>
<organism evidence="7 8">
    <name type="scientific">Candidatus Aphodoplasma excrementigallinarum</name>
    <dbReference type="NCBI Taxonomy" id="2840673"/>
    <lineage>
        <taxon>Bacteria</taxon>
        <taxon>Bacillati</taxon>
        <taxon>Bacillota</taxon>
        <taxon>Clostridia</taxon>
        <taxon>Eubacteriales</taxon>
        <taxon>Candidatus Aphodoplasma</taxon>
    </lineage>
</organism>
<evidence type="ECO:0000256" key="2">
    <source>
        <dbReference type="ARBA" id="ARBA00022777"/>
    </source>
</evidence>
<dbReference type="Gene3D" id="3.40.50.10330">
    <property type="entry name" value="Probable inorganic polyphosphate/atp-NAD kinase, domain 1"/>
    <property type="match status" value="1"/>
</dbReference>
<feature type="active site" description="Proton acceptor" evidence="6">
    <location>
        <position position="66"/>
    </location>
</feature>
<dbReference type="GO" id="GO:0003951">
    <property type="term" value="F:NAD+ kinase activity"/>
    <property type="evidence" value="ECO:0007669"/>
    <property type="project" value="UniProtKB-UniRule"/>
</dbReference>
<evidence type="ECO:0000313" key="7">
    <source>
        <dbReference type="EMBL" id="HIV03339.1"/>
    </source>
</evidence>
<gene>
    <name evidence="6" type="primary">nadK</name>
    <name evidence="7" type="ORF">IAC74_07165</name>
</gene>
<accession>A0A9D1T0F2</accession>
<dbReference type="InterPro" id="IPR016064">
    <property type="entry name" value="NAD/diacylglycerol_kinase_sf"/>
</dbReference>
<keyword evidence="2 6" id="KW-0418">Kinase</keyword>
<comment type="cofactor">
    <cofactor evidence="6">
        <name>a divalent metal cation</name>
        <dbReference type="ChEBI" id="CHEBI:60240"/>
    </cofactor>
</comment>
<keyword evidence="1 6" id="KW-0808">Transferase</keyword>
<dbReference type="GO" id="GO:0006741">
    <property type="term" value="P:NADP+ biosynthetic process"/>
    <property type="evidence" value="ECO:0007669"/>
    <property type="project" value="UniProtKB-UniRule"/>
</dbReference>
<dbReference type="SUPFAM" id="SSF111331">
    <property type="entry name" value="NAD kinase/diacylglycerol kinase-like"/>
    <property type="match status" value="1"/>
</dbReference>
<name>A0A9D1T0F2_9FIRM</name>
<comment type="caution">
    <text evidence="7">The sequence shown here is derived from an EMBL/GenBank/DDBJ whole genome shotgun (WGS) entry which is preliminary data.</text>
</comment>
<dbReference type="InterPro" id="IPR002504">
    <property type="entry name" value="NADK"/>
</dbReference>
<evidence type="ECO:0000256" key="5">
    <source>
        <dbReference type="ARBA" id="ARBA00047925"/>
    </source>
</evidence>
<proteinExistence type="inferred from homology"/>
<feature type="binding site" evidence="6">
    <location>
        <position position="170"/>
    </location>
    <ligand>
        <name>NAD(+)</name>
        <dbReference type="ChEBI" id="CHEBI:57540"/>
    </ligand>
</feature>
<comment type="function">
    <text evidence="6">Involved in the regulation of the intracellular balance of NAD and NADP, and is a key enzyme in the biosynthesis of NADP. Catalyzes specifically the phosphorylation on 2'-hydroxyl of the adenosine moiety of NAD to yield NADP.</text>
</comment>
<dbReference type="GO" id="GO:0046872">
    <property type="term" value="F:metal ion binding"/>
    <property type="evidence" value="ECO:0007669"/>
    <property type="project" value="UniProtKB-UniRule"/>
</dbReference>
<reference evidence="7" key="2">
    <citation type="journal article" date="2021" name="PeerJ">
        <title>Extensive microbial diversity within the chicken gut microbiome revealed by metagenomics and culture.</title>
        <authorList>
            <person name="Gilroy R."/>
            <person name="Ravi A."/>
            <person name="Getino M."/>
            <person name="Pursley I."/>
            <person name="Horton D.L."/>
            <person name="Alikhan N.F."/>
            <person name="Baker D."/>
            <person name="Gharbi K."/>
            <person name="Hall N."/>
            <person name="Watson M."/>
            <person name="Adriaenssens E.M."/>
            <person name="Foster-Nyarko E."/>
            <person name="Jarju S."/>
            <person name="Secka A."/>
            <person name="Antonio M."/>
            <person name="Oren A."/>
            <person name="Chaudhuri R.R."/>
            <person name="La Ragione R."/>
            <person name="Hildebrand F."/>
            <person name="Pallen M.J."/>
        </authorList>
    </citation>
    <scope>NUCLEOTIDE SEQUENCE</scope>
    <source>
        <strain evidence="7">4920</strain>
    </source>
</reference>
<evidence type="ECO:0000256" key="4">
    <source>
        <dbReference type="ARBA" id="ARBA00023027"/>
    </source>
</evidence>
<dbReference type="Gene3D" id="2.60.200.30">
    <property type="entry name" value="Probable inorganic polyphosphate/atp-NAD kinase, domain 2"/>
    <property type="match status" value="1"/>
</dbReference>
<evidence type="ECO:0000313" key="8">
    <source>
        <dbReference type="Proteomes" id="UP000886743"/>
    </source>
</evidence>
<keyword evidence="6" id="KW-0067">ATP-binding</keyword>
<dbReference type="GO" id="GO:0019674">
    <property type="term" value="P:NAD+ metabolic process"/>
    <property type="evidence" value="ECO:0007669"/>
    <property type="project" value="InterPro"/>
</dbReference>